<name>A0A859QTN6_9HYPH</name>
<accession>A0A859QTN6</accession>
<feature type="compositionally biased region" description="Polar residues" evidence="1">
    <location>
        <begin position="58"/>
        <end position="77"/>
    </location>
</feature>
<dbReference type="AlphaFoldDB" id="A0A859QTN6"/>
<sequence>MRPLEESLRGPTPAPTGKAASRHGAREEIGQAPGGFEDAIADAGRQKAPGRGPATGDAKQQTDNRSANGSQDPTDNATAADGRKIRASIGRNGLEGSWDAETLHDLGNGGAEDKNAAANRSTSDARSVREQAMKRLQRMGLANKERTLSGRDPGGEPDMNALVQKMAALARGQARAGAAATAEPPAGAEQEDAFGTAEPAKGTVDDLLTMLGAAAVITAALQQPESEGRLSGDRTVPGNAARIKAGEGLADLTPDDGLHGESDVSDSDQLFRFARADGKGQAVSMAISRDGEKAVVDNAKPATTAKAENVTVLEARRYLGLAMNPNATSVTGAIAGDSGWAQLMQSSTALAQADASSQVGKTLNTLKIQMHPIELGVVTATLRLKDDELQVDLKVESGEAFRQLRDDQGEMVKALRAQGFAVDQVNIVFNAGGDASSGGNAQQQAQTAHGQQGREHAGEGSGQERQRQDGAQAAAAERRTGNDGLGDAPADAERTRAGYVYM</sequence>
<feature type="region of interest" description="Disordered" evidence="1">
    <location>
        <begin position="174"/>
        <end position="193"/>
    </location>
</feature>
<organism evidence="2 3">
    <name type="scientific">Sinorhizobium mexicanum</name>
    <dbReference type="NCBI Taxonomy" id="375549"/>
    <lineage>
        <taxon>Bacteria</taxon>
        <taxon>Pseudomonadati</taxon>
        <taxon>Pseudomonadota</taxon>
        <taxon>Alphaproteobacteria</taxon>
        <taxon>Hyphomicrobiales</taxon>
        <taxon>Rhizobiaceae</taxon>
        <taxon>Sinorhizobium/Ensifer group</taxon>
        <taxon>Sinorhizobium</taxon>
    </lineage>
</organism>
<feature type="region of interest" description="Disordered" evidence="1">
    <location>
        <begin position="434"/>
        <end position="502"/>
    </location>
</feature>
<dbReference type="EMBL" id="CP041238">
    <property type="protein sequence ID" value="QLL60618.1"/>
    <property type="molecule type" value="Genomic_DNA"/>
</dbReference>
<evidence type="ECO:0000313" key="2">
    <source>
        <dbReference type="EMBL" id="QLL60618.1"/>
    </source>
</evidence>
<evidence type="ECO:0000313" key="3">
    <source>
        <dbReference type="Proteomes" id="UP000510721"/>
    </source>
</evidence>
<dbReference type="Pfam" id="PF02120">
    <property type="entry name" value="Flg_hook"/>
    <property type="match status" value="1"/>
</dbReference>
<gene>
    <name evidence="2" type="ORF">FKV68_03735</name>
</gene>
<dbReference type="Gene3D" id="3.30.750.140">
    <property type="match status" value="1"/>
</dbReference>
<dbReference type="InterPro" id="IPR038610">
    <property type="entry name" value="FliK-like_C_sf"/>
</dbReference>
<reference evidence="2 3" key="1">
    <citation type="submission" date="2019-06" db="EMBL/GenBank/DDBJ databases">
        <title>Complete genome sequence of Ensifer mexicanus ITTG R7 isolated from nodules of Acacia angustissima (Mill.) Kuntze.</title>
        <authorList>
            <person name="Rincon-Rosales R."/>
            <person name="Rogel M.A."/>
            <person name="Guerrero G."/>
            <person name="Rincon-Molina C.I."/>
            <person name="Lopez-Lopez A."/>
            <person name="Martinez-Romero E."/>
        </authorList>
    </citation>
    <scope>NUCLEOTIDE SEQUENCE [LARGE SCALE GENOMIC DNA]</scope>
    <source>
        <strain evidence="2 3">ITTG R7</strain>
    </source>
</reference>
<feature type="region of interest" description="Disordered" evidence="1">
    <location>
        <begin position="1"/>
        <end position="159"/>
    </location>
</feature>
<feature type="compositionally biased region" description="Low complexity" evidence="1">
    <location>
        <begin position="174"/>
        <end position="188"/>
    </location>
</feature>
<proteinExistence type="predicted"/>
<keyword evidence="2" id="KW-0969">Cilium</keyword>
<keyword evidence="2" id="KW-0966">Cell projection</keyword>
<dbReference type="RefSeq" id="WP_180940187.1">
    <property type="nucleotide sequence ID" value="NZ_CP041238.1"/>
</dbReference>
<dbReference type="KEGG" id="emx:FKV68_03735"/>
<keyword evidence="3" id="KW-1185">Reference proteome</keyword>
<feature type="compositionally biased region" description="Basic and acidic residues" evidence="1">
    <location>
        <begin position="452"/>
        <end position="468"/>
    </location>
</feature>
<evidence type="ECO:0000256" key="1">
    <source>
        <dbReference type="SAM" id="MobiDB-lite"/>
    </source>
</evidence>
<keyword evidence="2" id="KW-0282">Flagellum</keyword>
<dbReference type="Proteomes" id="UP000510721">
    <property type="component" value="Chromosome"/>
</dbReference>
<feature type="compositionally biased region" description="Low complexity" evidence="1">
    <location>
        <begin position="434"/>
        <end position="451"/>
    </location>
</feature>
<dbReference type="CDD" id="cd17470">
    <property type="entry name" value="T3SS_Flik_C"/>
    <property type="match status" value="1"/>
</dbReference>
<protein>
    <submittedName>
        <fullName evidence="2">Flagellar hook-length control protein FliK</fullName>
    </submittedName>
</protein>
<dbReference type="InterPro" id="IPR021136">
    <property type="entry name" value="Flagellar_hook_control-like_C"/>
</dbReference>